<evidence type="ECO:0000256" key="7">
    <source>
        <dbReference type="ARBA" id="ARBA00023136"/>
    </source>
</evidence>
<evidence type="ECO:0000259" key="12">
    <source>
        <dbReference type="Pfam" id="PF01514"/>
    </source>
</evidence>
<dbReference type="GO" id="GO:0009431">
    <property type="term" value="C:bacterial-type flagellum basal body, MS ring"/>
    <property type="evidence" value="ECO:0007669"/>
    <property type="project" value="InterPro"/>
</dbReference>
<dbReference type="InterPro" id="IPR045851">
    <property type="entry name" value="AMP-bd_C_sf"/>
</dbReference>
<evidence type="ECO:0000256" key="6">
    <source>
        <dbReference type="ARBA" id="ARBA00022989"/>
    </source>
</evidence>
<dbReference type="Gene3D" id="3.30.300.30">
    <property type="match status" value="1"/>
</dbReference>
<dbReference type="GO" id="GO:0005886">
    <property type="term" value="C:plasma membrane"/>
    <property type="evidence" value="ECO:0007669"/>
    <property type="project" value="UniProtKB-SubCell"/>
</dbReference>
<evidence type="ECO:0000256" key="3">
    <source>
        <dbReference type="ARBA" id="ARBA00007971"/>
    </source>
</evidence>
<keyword evidence="14" id="KW-0969">Cilium</keyword>
<dbReference type="Pfam" id="PF08345">
    <property type="entry name" value="YscJ_FliF_C"/>
    <property type="match status" value="1"/>
</dbReference>
<dbReference type="InterPro" id="IPR043427">
    <property type="entry name" value="YscJ/FliF"/>
</dbReference>
<evidence type="ECO:0000256" key="4">
    <source>
        <dbReference type="ARBA" id="ARBA00022475"/>
    </source>
</evidence>
<evidence type="ECO:0000256" key="9">
    <source>
        <dbReference type="PIRNR" id="PIRNR004862"/>
    </source>
</evidence>
<dbReference type="InterPro" id="IPR006182">
    <property type="entry name" value="FliF_N_dom"/>
</dbReference>
<gene>
    <name evidence="14" type="primary">fliF</name>
    <name evidence="14" type="ORF">DXH95_12190</name>
</gene>
<evidence type="ECO:0000256" key="5">
    <source>
        <dbReference type="ARBA" id="ARBA00022692"/>
    </source>
</evidence>
<comment type="similarity">
    <text evidence="3 9">Belongs to the FliF family.</text>
</comment>
<dbReference type="RefSeq" id="WP_115549806.1">
    <property type="nucleotide sequence ID" value="NZ_QRGP01000002.1"/>
</dbReference>
<feature type="region of interest" description="Disordered" evidence="10">
    <location>
        <begin position="280"/>
        <end position="358"/>
    </location>
</feature>
<proteinExistence type="inferred from homology"/>
<dbReference type="InterPro" id="IPR000067">
    <property type="entry name" value="FlgMring_FliF"/>
</dbReference>
<evidence type="ECO:0000256" key="1">
    <source>
        <dbReference type="ARBA" id="ARBA00004117"/>
    </source>
</evidence>
<evidence type="ECO:0000313" key="15">
    <source>
        <dbReference type="Proteomes" id="UP000263833"/>
    </source>
</evidence>
<comment type="subcellular location">
    <subcellularLocation>
        <location evidence="1 9">Bacterial flagellum basal body</location>
    </subcellularLocation>
    <subcellularLocation>
        <location evidence="2">Cell membrane</location>
        <topology evidence="2">Multi-pass membrane protein</topology>
    </subcellularLocation>
</comment>
<keyword evidence="14" id="KW-0966">Cell projection</keyword>
<evidence type="ECO:0000313" key="14">
    <source>
        <dbReference type="EMBL" id="RDV02705.1"/>
    </source>
</evidence>
<feature type="compositionally biased region" description="Basic and acidic residues" evidence="10">
    <location>
        <begin position="293"/>
        <end position="307"/>
    </location>
</feature>
<comment type="caution">
    <text evidence="14">The sequence shown here is derived from an EMBL/GenBank/DDBJ whole genome shotgun (WGS) entry which is preliminary data.</text>
</comment>
<dbReference type="PANTHER" id="PTHR30046">
    <property type="entry name" value="FLAGELLAR M-RING PROTEIN"/>
    <property type="match status" value="1"/>
</dbReference>
<keyword evidence="6 11" id="KW-1133">Transmembrane helix</keyword>
<comment type="function">
    <text evidence="9">The M ring may be actively involved in energy transduction.</text>
</comment>
<evidence type="ECO:0000256" key="8">
    <source>
        <dbReference type="ARBA" id="ARBA00023143"/>
    </source>
</evidence>
<feature type="domain" description="Flagellar M-ring C-terminal" evidence="13">
    <location>
        <begin position="265"/>
        <end position="430"/>
    </location>
</feature>
<organism evidence="14 15">
    <name type="scientific">Sphingorhabdus pulchriflava</name>
    <dbReference type="NCBI Taxonomy" id="2292257"/>
    <lineage>
        <taxon>Bacteria</taxon>
        <taxon>Pseudomonadati</taxon>
        <taxon>Pseudomonadota</taxon>
        <taxon>Alphaproteobacteria</taxon>
        <taxon>Sphingomonadales</taxon>
        <taxon>Sphingomonadaceae</taxon>
        <taxon>Sphingorhabdus</taxon>
    </lineage>
</organism>
<dbReference type="NCBIfam" id="TIGR00206">
    <property type="entry name" value="fliF"/>
    <property type="match status" value="1"/>
</dbReference>
<accession>A0A371B526</accession>
<evidence type="ECO:0000256" key="11">
    <source>
        <dbReference type="SAM" id="Phobius"/>
    </source>
</evidence>
<feature type="transmembrane region" description="Helical" evidence="11">
    <location>
        <begin position="445"/>
        <end position="468"/>
    </location>
</feature>
<sequence length="554" mass="58258">MAEQEIIPASAPLGSTAIPVVGAAGRFGEIARFIRQPAVARALPALGLLGVAGLAATVWLSLQSPTQAPLYAGLADTDKATVAEALQASGIGYSLDPVSGALSVDIDRLHEAKMMLAGQGLPKAQPSGDAMLAALPMGASRAIEGETLRAAREADLARTIEAIDAVKIARVHLALSEPSVFVRETKPAAASVLLTLQQGRTLGEAQVRSIRHLVASSVPGLSAEQVSVIDQSGALLSGADGSNNALLDLQTRLEARYREALVGLLTPVLGRENFSIEINAEIDPSESQATRESFPEDGRALQREEGSNSRSASPSPVAMGIPGALSNQPPPATTVSATPPDAQNPAIPQNPQGSSEENFARSFENGREISVTHQPQGQLKRLSIAVALRQAKDAKALSEAEIAKIDTLVKGAIGFNAERGDQVAISARPFAEQVAPETAPWDEPWFWPLLRQAGGALAALLIVLMIGLPLRKAMKRRALQAHERAELLQTQLLEATNAPSTKQGAGHASDITLDMIEAAPGYEARAQLVRAFVQQDPERAAHIVRHLMQANGRG</sequence>
<keyword evidence="5 11" id="KW-0812">Transmembrane</keyword>
<dbReference type="EMBL" id="QRGP01000002">
    <property type="protein sequence ID" value="RDV02705.1"/>
    <property type="molecule type" value="Genomic_DNA"/>
</dbReference>
<feature type="compositionally biased region" description="Polar residues" evidence="10">
    <location>
        <begin position="346"/>
        <end position="357"/>
    </location>
</feature>
<dbReference type="OrthoDB" id="9807026at2"/>
<dbReference type="Proteomes" id="UP000263833">
    <property type="component" value="Unassembled WGS sequence"/>
</dbReference>
<evidence type="ECO:0000259" key="13">
    <source>
        <dbReference type="Pfam" id="PF08345"/>
    </source>
</evidence>
<dbReference type="AlphaFoldDB" id="A0A371B526"/>
<name>A0A371B526_9SPHN</name>
<dbReference type="PANTHER" id="PTHR30046:SF0">
    <property type="entry name" value="FLAGELLAR M-RING PROTEIN"/>
    <property type="match status" value="1"/>
</dbReference>
<dbReference type="InterPro" id="IPR013556">
    <property type="entry name" value="Flag_M-ring_C"/>
</dbReference>
<protein>
    <recommendedName>
        <fullName evidence="9">Flagellar M-ring protein</fullName>
    </recommendedName>
</protein>
<dbReference type="PRINTS" id="PR01009">
    <property type="entry name" value="FLGMRINGFLIF"/>
</dbReference>
<keyword evidence="4" id="KW-1003">Cell membrane</keyword>
<dbReference type="PIRSF" id="PIRSF004862">
    <property type="entry name" value="FliF"/>
    <property type="match status" value="1"/>
</dbReference>
<dbReference type="GO" id="GO:0071973">
    <property type="term" value="P:bacterial-type flagellum-dependent cell motility"/>
    <property type="evidence" value="ECO:0007669"/>
    <property type="project" value="InterPro"/>
</dbReference>
<keyword evidence="7 11" id="KW-0472">Membrane</keyword>
<dbReference type="GO" id="GO:0003774">
    <property type="term" value="F:cytoskeletal motor activity"/>
    <property type="evidence" value="ECO:0007669"/>
    <property type="project" value="InterPro"/>
</dbReference>
<dbReference type="Pfam" id="PF01514">
    <property type="entry name" value="YscJ_FliF"/>
    <property type="match status" value="1"/>
</dbReference>
<reference evidence="15" key="1">
    <citation type="submission" date="2018-08" db="EMBL/GenBank/DDBJ databases">
        <authorList>
            <person name="Kim S.-J."/>
            <person name="Jung G.-Y."/>
        </authorList>
    </citation>
    <scope>NUCLEOTIDE SEQUENCE [LARGE SCALE GENOMIC DNA]</scope>
    <source>
        <strain evidence="15">GY_G</strain>
    </source>
</reference>
<keyword evidence="8 9" id="KW-0975">Bacterial flagellum</keyword>
<evidence type="ECO:0000256" key="10">
    <source>
        <dbReference type="SAM" id="MobiDB-lite"/>
    </source>
</evidence>
<evidence type="ECO:0000256" key="2">
    <source>
        <dbReference type="ARBA" id="ARBA00004651"/>
    </source>
</evidence>
<keyword evidence="15" id="KW-1185">Reference proteome</keyword>
<feature type="domain" description="Flagellar M-ring N-terminal" evidence="12">
    <location>
        <begin position="63"/>
        <end position="237"/>
    </location>
</feature>
<keyword evidence="14" id="KW-0282">Flagellum</keyword>